<evidence type="ECO:0000313" key="5">
    <source>
        <dbReference type="Proteomes" id="UP001153712"/>
    </source>
</evidence>
<evidence type="ECO:0000256" key="1">
    <source>
        <dbReference type="SAM" id="MobiDB-lite"/>
    </source>
</evidence>
<dbReference type="SUPFAM" id="SSF57625">
    <property type="entry name" value="Invertebrate chitin-binding proteins"/>
    <property type="match status" value="1"/>
</dbReference>
<feature type="region of interest" description="Disordered" evidence="1">
    <location>
        <begin position="316"/>
        <end position="342"/>
    </location>
</feature>
<sequence>MVLFVFLVLIGTPHWSSQITTTHHDKPEESSISSMVTSITNKPLTQTERQKRLLPYVNFYHTNNNYYQPEKYPSKKPYRYQIEPNPVQIHYQPKAKYKYTPFREDNIVPGPFKPMVAKEAPQRIRIEYAETPNFGELYDKLATLKLQSQNYNLRRPTYVQIKRPDPKPQLYNNQEFVRPTTTNIETYTATNIDIPSPPEYPYDNNQRILPYSTTPRKPFIIIPANHPVLAQNQPDIPEYQYNQPQPQPTKNTINLSVILKHLQSTNILPKTLTPDNIDNSIKTLVKILDALRRQSKPSAVIAPQQEYLEDVQNEAGVDIGGQPGEGYSEEDTEEGGTPGKPGVDYPALASIPPTGFNCKTQRYKGFFGDPDTHCQVWHYCDLNGGQASFLCPNGTIFSQVALTCDWWYNVKCSTTAQLYVLNERLYKYIIPLSPKFPEDYTGPLVDKYLALKFQEMEEKMRKEKKGKGNNSSEEEDDSSEDNEDGVDESTEKANVVKFQGKETLDTVEADNN</sequence>
<feature type="region of interest" description="Disordered" evidence="1">
    <location>
        <begin position="460"/>
        <end position="512"/>
    </location>
</feature>
<name>A0A9N9TPX0_PHYSR</name>
<proteinExistence type="predicted"/>
<keyword evidence="5" id="KW-1185">Reference proteome</keyword>
<feature type="domain" description="Chitin-binding type-2" evidence="3">
    <location>
        <begin position="355"/>
        <end position="414"/>
    </location>
</feature>
<dbReference type="InterPro" id="IPR002557">
    <property type="entry name" value="Chitin-bd_dom"/>
</dbReference>
<dbReference type="InterPro" id="IPR052976">
    <property type="entry name" value="Scoloptoxin-like"/>
</dbReference>
<protein>
    <recommendedName>
        <fullName evidence="3">Chitin-binding type-2 domain-containing protein</fullName>
    </recommendedName>
</protein>
<feature type="chain" id="PRO_5040204178" description="Chitin-binding type-2 domain-containing protein" evidence="2">
    <location>
        <begin position="18"/>
        <end position="512"/>
    </location>
</feature>
<dbReference type="PANTHER" id="PTHR22933">
    <property type="entry name" value="FI18007P1-RELATED"/>
    <property type="match status" value="1"/>
</dbReference>
<evidence type="ECO:0000256" key="2">
    <source>
        <dbReference type="SAM" id="SignalP"/>
    </source>
</evidence>
<organism evidence="4 5">
    <name type="scientific">Phyllotreta striolata</name>
    <name type="common">Striped flea beetle</name>
    <name type="synonym">Crioceris striolata</name>
    <dbReference type="NCBI Taxonomy" id="444603"/>
    <lineage>
        <taxon>Eukaryota</taxon>
        <taxon>Metazoa</taxon>
        <taxon>Ecdysozoa</taxon>
        <taxon>Arthropoda</taxon>
        <taxon>Hexapoda</taxon>
        <taxon>Insecta</taxon>
        <taxon>Pterygota</taxon>
        <taxon>Neoptera</taxon>
        <taxon>Endopterygota</taxon>
        <taxon>Coleoptera</taxon>
        <taxon>Polyphaga</taxon>
        <taxon>Cucujiformia</taxon>
        <taxon>Chrysomeloidea</taxon>
        <taxon>Chrysomelidae</taxon>
        <taxon>Galerucinae</taxon>
        <taxon>Alticini</taxon>
        <taxon>Phyllotreta</taxon>
    </lineage>
</organism>
<feature type="compositionally biased region" description="Acidic residues" evidence="1">
    <location>
        <begin position="472"/>
        <end position="488"/>
    </location>
</feature>
<dbReference type="Gene3D" id="2.170.140.10">
    <property type="entry name" value="Chitin binding domain"/>
    <property type="match status" value="1"/>
</dbReference>
<gene>
    <name evidence="4" type="ORF">PHYEVI_LOCUS4502</name>
</gene>
<dbReference type="EMBL" id="OU900108">
    <property type="protein sequence ID" value="CAG9858111.1"/>
    <property type="molecule type" value="Genomic_DNA"/>
</dbReference>
<dbReference type="InterPro" id="IPR036508">
    <property type="entry name" value="Chitin-bd_dom_sf"/>
</dbReference>
<dbReference type="GO" id="GO:0005576">
    <property type="term" value="C:extracellular region"/>
    <property type="evidence" value="ECO:0007669"/>
    <property type="project" value="InterPro"/>
</dbReference>
<dbReference type="GO" id="GO:0008061">
    <property type="term" value="F:chitin binding"/>
    <property type="evidence" value="ECO:0007669"/>
    <property type="project" value="InterPro"/>
</dbReference>
<keyword evidence="2" id="KW-0732">Signal</keyword>
<feature type="signal peptide" evidence="2">
    <location>
        <begin position="1"/>
        <end position="17"/>
    </location>
</feature>
<dbReference type="PROSITE" id="PS50940">
    <property type="entry name" value="CHIT_BIND_II"/>
    <property type="match status" value="1"/>
</dbReference>
<dbReference type="AlphaFoldDB" id="A0A9N9TPX0"/>
<dbReference type="SMART" id="SM00494">
    <property type="entry name" value="ChtBD2"/>
    <property type="match status" value="1"/>
</dbReference>
<dbReference type="Pfam" id="PF01607">
    <property type="entry name" value="CBM_14"/>
    <property type="match status" value="1"/>
</dbReference>
<evidence type="ECO:0000313" key="4">
    <source>
        <dbReference type="EMBL" id="CAG9858111.1"/>
    </source>
</evidence>
<accession>A0A9N9TPX0</accession>
<evidence type="ECO:0000259" key="3">
    <source>
        <dbReference type="PROSITE" id="PS50940"/>
    </source>
</evidence>
<dbReference type="OrthoDB" id="541276at2759"/>
<reference evidence="4" key="1">
    <citation type="submission" date="2022-01" db="EMBL/GenBank/DDBJ databases">
        <authorList>
            <person name="King R."/>
        </authorList>
    </citation>
    <scope>NUCLEOTIDE SEQUENCE</scope>
</reference>
<dbReference type="Proteomes" id="UP001153712">
    <property type="component" value="Chromosome 15"/>
</dbReference>
<dbReference type="PANTHER" id="PTHR22933:SF18">
    <property type="match status" value="1"/>
</dbReference>